<comment type="subcellular location">
    <subcellularLocation>
        <location evidence="2">Cytoplasm</location>
    </subcellularLocation>
    <subcellularLocation>
        <location evidence="1">Endomembrane system</location>
        <topology evidence="1">Peripheral membrane protein</topology>
    </subcellularLocation>
</comment>
<dbReference type="Pfam" id="PF01465">
    <property type="entry name" value="GRIP"/>
    <property type="match status" value="1"/>
</dbReference>
<evidence type="ECO:0000256" key="2">
    <source>
        <dbReference type="ARBA" id="ARBA00004496"/>
    </source>
</evidence>
<proteinExistence type="predicted"/>
<evidence type="ECO:0000313" key="10">
    <source>
        <dbReference type="Proteomes" id="UP001211907"/>
    </source>
</evidence>
<name>A0AAD5T7W1_9FUNG</name>
<dbReference type="SMART" id="SM00755">
    <property type="entry name" value="Grip"/>
    <property type="match status" value="1"/>
</dbReference>
<protein>
    <recommendedName>
        <fullName evidence="8">GRIP domain-containing protein</fullName>
    </recommendedName>
</protein>
<organism evidence="9 10">
    <name type="scientific">Physocladia obscura</name>
    <dbReference type="NCBI Taxonomy" id="109957"/>
    <lineage>
        <taxon>Eukaryota</taxon>
        <taxon>Fungi</taxon>
        <taxon>Fungi incertae sedis</taxon>
        <taxon>Chytridiomycota</taxon>
        <taxon>Chytridiomycota incertae sedis</taxon>
        <taxon>Chytridiomycetes</taxon>
        <taxon>Chytridiales</taxon>
        <taxon>Chytriomycetaceae</taxon>
        <taxon>Physocladia</taxon>
    </lineage>
</organism>
<dbReference type="InterPro" id="IPR051952">
    <property type="entry name" value="Golgi-autophagy_related"/>
</dbReference>
<evidence type="ECO:0000256" key="7">
    <source>
        <dbReference type="SAM" id="MobiDB-lite"/>
    </source>
</evidence>
<dbReference type="InterPro" id="IPR000237">
    <property type="entry name" value="GRIP_dom"/>
</dbReference>
<keyword evidence="5" id="KW-0472">Membrane</keyword>
<accession>A0AAD5T7W1</accession>
<gene>
    <name evidence="9" type="ORF">HK100_003154</name>
</gene>
<dbReference type="AlphaFoldDB" id="A0AAD5T7W1"/>
<dbReference type="GO" id="GO:0005794">
    <property type="term" value="C:Golgi apparatus"/>
    <property type="evidence" value="ECO:0007669"/>
    <property type="project" value="TreeGrafter"/>
</dbReference>
<keyword evidence="10" id="KW-1185">Reference proteome</keyword>
<evidence type="ECO:0000256" key="6">
    <source>
        <dbReference type="SAM" id="Coils"/>
    </source>
</evidence>
<evidence type="ECO:0000313" key="9">
    <source>
        <dbReference type="EMBL" id="KAJ3135017.1"/>
    </source>
</evidence>
<dbReference type="PROSITE" id="PS50913">
    <property type="entry name" value="GRIP"/>
    <property type="match status" value="1"/>
</dbReference>
<evidence type="ECO:0000256" key="1">
    <source>
        <dbReference type="ARBA" id="ARBA00004184"/>
    </source>
</evidence>
<comment type="caution">
    <text evidence="9">The sequence shown here is derived from an EMBL/GenBank/DDBJ whole genome shotgun (WGS) entry which is preliminary data.</text>
</comment>
<keyword evidence="3" id="KW-0963">Cytoplasm</keyword>
<feature type="region of interest" description="Disordered" evidence="7">
    <location>
        <begin position="182"/>
        <end position="221"/>
    </location>
</feature>
<evidence type="ECO:0000256" key="3">
    <source>
        <dbReference type="ARBA" id="ARBA00022490"/>
    </source>
</evidence>
<keyword evidence="4 6" id="KW-0175">Coiled coil</keyword>
<dbReference type="EMBL" id="JADGJH010000177">
    <property type="protein sequence ID" value="KAJ3135017.1"/>
    <property type="molecule type" value="Genomic_DNA"/>
</dbReference>
<dbReference type="PANTHER" id="PTHR23157">
    <property type="entry name" value="GRIP AND COILED-COIL DOMAIN-CONTAINING PROTEIN 1"/>
    <property type="match status" value="1"/>
</dbReference>
<feature type="coiled-coil region" evidence="6">
    <location>
        <begin position="936"/>
        <end position="970"/>
    </location>
</feature>
<feature type="coiled-coil region" evidence="6">
    <location>
        <begin position="1113"/>
        <end position="1157"/>
    </location>
</feature>
<feature type="compositionally biased region" description="Low complexity" evidence="7">
    <location>
        <begin position="182"/>
        <end position="201"/>
    </location>
</feature>
<reference evidence="9" key="1">
    <citation type="submission" date="2020-05" db="EMBL/GenBank/DDBJ databases">
        <title>Phylogenomic resolution of chytrid fungi.</title>
        <authorList>
            <person name="Stajich J.E."/>
            <person name="Amses K."/>
            <person name="Simmons R."/>
            <person name="Seto K."/>
            <person name="Myers J."/>
            <person name="Bonds A."/>
            <person name="Quandt C.A."/>
            <person name="Barry K."/>
            <person name="Liu P."/>
            <person name="Grigoriev I."/>
            <person name="Longcore J.E."/>
            <person name="James T.Y."/>
        </authorList>
    </citation>
    <scope>NUCLEOTIDE SEQUENCE</scope>
    <source>
        <strain evidence="9">JEL0513</strain>
    </source>
</reference>
<feature type="coiled-coil region" evidence="6">
    <location>
        <begin position="238"/>
        <end position="283"/>
    </location>
</feature>
<feature type="domain" description="GRIP" evidence="8">
    <location>
        <begin position="1153"/>
        <end position="1200"/>
    </location>
</feature>
<dbReference type="PANTHER" id="PTHR23157:SF25">
    <property type="entry name" value="GRIP AND COILED-COIL DOMAIN-CONTAINING PROTEIN 1"/>
    <property type="match status" value="1"/>
</dbReference>
<dbReference type="Proteomes" id="UP001211907">
    <property type="component" value="Unassembled WGS sequence"/>
</dbReference>
<feature type="coiled-coil region" evidence="6">
    <location>
        <begin position="368"/>
        <end position="395"/>
    </location>
</feature>
<evidence type="ECO:0000256" key="5">
    <source>
        <dbReference type="ARBA" id="ARBA00023136"/>
    </source>
</evidence>
<feature type="coiled-coil region" evidence="6">
    <location>
        <begin position="816"/>
        <end position="857"/>
    </location>
</feature>
<feature type="coiled-coil region" evidence="6">
    <location>
        <begin position="571"/>
        <end position="629"/>
    </location>
</feature>
<evidence type="ECO:0000256" key="4">
    <source>
        <dbReference type="ARBA" id="ARBA00023054"/>
    </source>
</evidence>
<evidence type="ECO:0000259" key="8">
    <source>
        <dbReference type="PROSITE" id="PS50913"/>
    </source>
</evidence>
<feature type="coiled-coil region" evidence="6">
    <location>
        <begin position="666"/>
        <end position="746"/>
    </location>
</feature>
<sequence length="1219" mass="133616">MLRFFTQQPHIRTGAFGVLRALPASVGFGSGYITGCIISCASGSVPFAFGPAPTSARAYRSHVPFQPAFQSTGRSVPVRHQSASTAYFNLKRILDESKVRETEYFEPRPEKRRRKRKQSDWRKYMEFVKEQVILAKDLARRSRIAKKTYVNDIADSGSLQSVLNQASAIQQATQRATTAAISSTGGTAVGSGTAAPTPTGGRTEAVSASNQTPIFPPTSPLGPVPIDVAAFEKAISTADKALQEASTLRAQNAALETQLKDLRLKAKLKITQLQRELDAKQQQLSSPLPPLSTVTLSAVGAETTGHQKQQQQQREGLVQTKIATLTETAASFESRITALLTSLATKDAEMTTLTLTNADLSTNLSVVIANAQHSLQTLEEQVSQQASEIIEYKARLDASEKHARSLDAASRELLARIERVDEASKEEAAKSEARVLELEELVEILKASGKSRFSNIGAVSDSAGASREESELYGENGKIATARVGIVGENEFFVPGGGGENKVTLKLLEASVAEKYELKAKLAEAVKAQQQSLVAQHAAESKLESVFKQLDEKTKHVSFLDSEIEKLTILVSNGETNISALEKTVADLKAAASTASSNKDLIRELNTVREKSQADVTELKTQLETLSEVLMKKDSDLVDMQNDLDVAKKIAEEKKDGITFLMDEQIMDLKIQIATKQKENVELLEAQQKSKLQYDTLLKESEEKIRKLKGLLGQASKSLHESKKTAAEKDEEIELLHSQLDILEKQCIEMKASEFEHKSSIDRLLLEIQDEKEISAMKTLQLENYCRDLQSEITRVKADFQSYKIKAHTALQQSSSSANEEKLAELEEINAKLVRERLELRQEATSLNERVQVLTSELNITLDQLTSFESQLKRFEGSSKELALLRHEIEACNRKIELEKNLHFEALRTKELFHKSNIETLKQESIRNTAILQSVIDSHIVEIASLKTLIDNLNNETVTARAAVLQAESEADRAKAIAAQASAAAASGNFAAVLAAAGGAPPRPPASNNGSMHERSSSSMFGSIVGGGFFGSNSSANIATVGAAVASSPVLSSTTIQSPVLSRRPSESVNFAIGRESFADLMGRVALTDGGGGVLPVMGSLNEMSERELLVNFKRVSEMLADAEEQVRKLLEQEKILKEEIRKNERAEKRNELLAKKQNVEYLKNIVLSFLETDAKEQLLPVISKVLELSPEEVKRVKNSIMGMEDEKVRASLPNFGFF</sequence>